<dbReference type="InterPro" id="IPR011006">
    <property type="entry name" value="CheY-like_superfamily"/>
</dbReference>
<keyword evidence="4" id="KW-0808">Transferase</keyword>
<feature type="modified residue" description="4-aspartylphosphate" evidence="6">
    <location>
        <position position="501"/>
    </location>
</feature>
<dbReference type="CDD" id="cd16922">
    <property type="entry name" value="HATPase_EvgS-ArcB-TorS-like"/>
    <property type="match status" value="1"/>
</dbReference>
<dbReference type="PANTHER" id="PTHR45339:SF1">
    <property type="entry name" value="HYBRID SIGNAL TRANSDUCTION HISTIDINE KINASE J"/>
    <property type="match status" value="1"/>
</dbReference>
<dbReference type="Gene3D" id="3.30.565.10">
    <property type="entry name" value="Histidine kinase-like ATPase, C-terminal domain"/>
    <property type="match status" value="1"/>
</dbReference>
<feature type="domain" description="Histidine kinase" evidence="8">
    <location>
        <begin position="199"/>
        <end position="426"/>
    </location>
</feature>
<keyword evidence="3 6" id="KW-0597">Phosphoprotein</keyword>
<dbReference type="EMBL" id="JAQPOK010000094">
    <property type="protein sequence ID" value="MDJ1179779.1"/>
    <property type="molecule type" value="Genomic_DNA"/>
</dbReference>
<dbReference type="Gene3D" id="1.10.287.130">
    <property type="match status" value="1"/>
</dbReference>
<dbReference type="SUPFAM" id="SSF47384">
    <property type="entry name" value="Homodimeric domain of signal transducing histidine kinase"/>
    <property type="match status" value="1"/>
</dbReference>
<reference evidence="10 11" key="1">
    <citation type="submission" date="2023-01" db="EMBL/GenBank/DDBJ databases">
        <title>Novel diversity within Roseofilum (Cyanobacteria; Desertifilaceae) from marine benthic mats with descriptions of four novel species.</title>
        <authorList>
            <person name="Wang Y."/>
            <person name="Berthold D.E."/>
            <person name="Hu J."/>
            <person name="Lefler F.W."/>
            <person name="Laughinghouse H.D. IV."/>
        </authorList>
    </citation>
    <scope>NUCLEOTIDE SEQUENCE [LARGE SCALE GENOMIC DNA]</scope>
    <source>
        <strain evidence="10 11">BLCC-M91</strain>
    </source>
</reference>
<evidence type="ECO:0000256" key="6">
    <source>
        <dbReference type="PROSITE-ProRule" id="PRU00169"/>
    </source>
</evidence>
<evidence type="ECO:0000259" key="8">
    <source>
        <dbReference type="PROSITE" id="PS50109"/>
    </source>
</evidence>
<evidence type="ECO:0000256" key="3">
    <source>
        <dbReference type="ARBA" id="ARBA00022553"/>
    </source>
</evidence>
<evidence type="ECO:0000313" key="10">
    <source>
        <dbReference type="EMBL" id="MDJ1179779.1"/>
    </source>
</evidence>
<dbReference type="InterPro" id="IPR003661">
    <property type="entry name" value="HisK_dim/P_dom"/>
</dbReference>
<dbReference type="PROSITE" id="PS50109">
    <property type="entry name" value="HIS_KIN"/>
    <property type="match status" value="1"/>
</dbReference>
<evidence type="ECO:0000256" key="7">
    <source>
        <dbReference type="SAM" id="Coils"/>
    </source>
</evidence>
<comment type="catalytic activity">
    <reaction evidence="1">
        <text>ATP + protein L-histidine = ADP + protein N-phospho-L-histidine.</text>
        <dbReference type="EC" id="2.7.13.3"/>
    </reaction>
</comment>
<feature type="coiled-coil region" evidence="7">
    <location>
        <begin position="130"/>
        <end position="199"/>
    </location>
</feature>
<gene>
    <name evidence="10" type="ORF">PJF56_12975</name>
</gene>
<proteinExistence type="predicted"/>
<dbReference type="SMART" id="SM00448">
    <property type="entry name" value="REC"/>
    <property type="match status" value="2"/>
</dbReference>
<dbReference type="CDD" id="cd19920">
    <property type="entry name" value="REC_PA4781-like"/>
    <property type="match status" value="1"/>
</dbReference>
<dbReference type="Gene3D" id="3.40.50.2300">
    <property type="match status" value="2"/>
</dbReference>
<dbReference type="InterPro" id="IPR036890">
    <property type="entry name" value="HATPase_C_sf"/>
</dbReference>
<dbReference type="InterPro" id="IPR001789">
    <property type="entry name" value="Sig_transdc_resp-reg_receiver"/>
</dbReference>
<keyword evidence="5" id="KW-0902">Two-component regulatory system</keyword>
<dbReference type="Pfam" id="PF00072">
    <property type="entry name" value="Response_reg"/>
    <property type="match status" value="2"/>
</dbReference>
<feature type="domain" description="Response regulatory" evidence="9">
    <location>
        <begin position="452"/>
        <end position="568"/>
    </location>
</feature>
<dbReference type="InterPro" id="IPR003594">
    <property type="entry name" value="HATPase_dom"/>
</dbReference>
<feature type="modified residue" description="4-aspartylphosphate" evidence="6">
    <location>
        <position position="64"/>
    </location>
</feature>
<dbReference type="InterPro" id="IPR005467">
    <property type="entry name" value="His_kinase_dom"/>
</dbReference>
<comment type="caution">
    <text evidence="10">The sequence shown here is derived from an EMBL/GenBank/DDBJ whole genome shotgun (WGS) entry which is preliminary data.</text>
</comment>
<dbReference type="CDD" id="cd00082">
    <property type="entry name" value="HisKA"/>
    <property type="match status" value="1"/>
</dbReference>
<evidence type="ECO:0000259" key="9">
    <source>
        <dbReference type="PROSITE" id="PS50110"/>
    </source>
</evidence>
<dbReference type="SMART" id="SM00387">
    <property type="entry name" value="HATPase_c"/>
    <property type="match status" value="1"/>
</dbReference>
<keyword evidence="4" id="KW-0418">Kinase</keyword>
<keyword evidence="11" id="KW-1185">Reference proteome</keyword>
<dbReference type="SUPFAM" id="SSF55874">
    <property type="entry name" value="ATPase domain of HSP90 chaperone/DNA topoisomerase II/histidine kinase"/>
    <property type="match status" value="1"/>
</dbReference>
<evidence type="ECO:0000256" key="1">
    <source>
        <dbReference type="ARBA" id="ARBA00000085"/>
    </source>
</evidence>
<evidence type="ECO:0000313" key="11">
    <source>
        <dbReference type="Proteomes" id="UP001231370"/>
    </source>
</evidence>
<dbReference type="SMART" id="SM00388">
    <property type="entry name" value="HisKA"/>
    <property type="match status" value="1"/>
</dbReference>
<dbReference type="PRINTS" id="PR00344">
    <property type="entry name" value="BCTRLSENSOR"/>
</dbReference>
<dbReference type="Pfam" id="PF02518">
    <property type="entry name" value="HATPase_c"/>
    <property type="match status" value="1"/>
</dbReference>
<evidence type="ECO:0000256" key="4">
    <source>
        <dbReference type="ARBA" id="ARBA00022777"/>
    </source>
</evidence>
<dbReference type="PANTHER" id="PTHR45339">
    <property type="entry name" value="HYBRID SIGNAL TRANSDUCTION HISTIDINE KINASE J"/>
    <property type="match status" value="1"/>
</dbReference>
<evidence type="ECO:0000256" key="2">
    <source>
        <dbReference type="ARBA" id="ARBA00012438"/>
    </source>
</evidence>
<dbReference type="CDD" id="cd17546">
    <property type="entry name" value="REC_hyHK_CKI1_RcsC-like"/>
    <property type="match status" value="1"/>
</dbReference>
<accession>A0ABT7BMK5</accession>
<dbReference type="RefSeq" id="WP_283763084.1">
    <property type="nucleotide sequence ID" value="NZ_JAQPOK010000094.1"/>
</dbReference>
<dbReference type="InterPro" id="IPR004358">
    <property type="entry name" value="Sig_transdc_His_kin-like_C"/>
</dbReference>
<organism evidence="10 11">
    <name type="scientific">Roseofilum halophilum BLCC-M91</name>
    <dbReference type="NCBI Taxonomy" id="3022259"/>
    <lineage>
        <taxon>Bacteria</taxon>
        <taxon>Bacillati</taxon>
        <taxon>Cyanobacteriota</taxon>
        <taxon>Cyanophyceae</taxon>
        <taxon>Desertifilales</taxon>
        <taxon>Desertifilaceae</taxon>
        <taxon>Roseofilum</taxon>
        <taxon>Roseofilum halophilum</taxon>
    </lineage>
</organism>
<dbReference type="InterPro" id="IPR036097">
    <property type="entry name" value="HisK_dim/P_sf"/>
</dbReference>
<dbReference type="Proteomes" id="UP001231370">
    <property type="component" value="Unassembled WGS sequence"/>
</dbReference>
<name>A0ABT7BMK5_9CYAN</name>
<dbReference type="Pfam" id="PF00512">
    <property type="entry name" value="HisKA"/>
    <property type="match status" value="1"/>
</dbReference>
<dbReference type="PROSITE" id="PS50110">
    <property type="entry name" value="RESPONSE_REGULATORY"/>
    <property type="match status" value="2"/>
</dbReference>
<dbReference type="EC" id="2.7.13.3" evidence="2"/>
<sequence>MYSFPHSYNALQEIVILIVDDNPTNLKVLSEALQDLGWEILVAVDGESAIEQVEYAKPDLILLDVMMPGIDGFETCRRLKSSPSTQDIPIIFTTALGEIEDKMRGFALGAVDYITKPFRQEEVLARINVHLQLRLLNQSLEQQNQQLHHEIKERQIAESSLKEMTEELEKRVQSRTLELQLAKEEADRANRAKSEFLARMSHELRTPLNAILGFAQVLKTENIKHIKSHQYLDTIIHSGQHLLRLINDILELSKIEAGKSEINEVNIDLWQLLKSIEKMLSLKAESKHLTLRFDLLDHVNRFVKTDEGKLRQVLINLIDNAIKFTEQGSIEVQVDQYCPEDEPERERENRCLMFKIQDTGIGIESKDIDHLFDVFFQINQGLKNYQGTGLGLPITREFIKLMGGDIWVSSTLGKGTKFEFYIPVEVVNCEDQSSLRFDRKIVGIVEVKPAYKVLVVEDHWANRILLVNLLKRVGFQVQEAVNGVEAIEVWKVWHPDLIWMDMRMPVMDGYEATAQIKSSPEGKETAILALSANAFAEEKAKMLATGCDDYLSKPFEEMELLEKMAQYLDVEYVYEEENVMAEDDVRLAPESIALTPDRLKPLPQSWLDRLHQAATEADSDLLLDIIAEIQERDRSLSQTLTILVNHFDFEKITEVTEAIANSED</sequence>
<protein>
    <recommendedName>
        <fullName evidence="2">histidine kinase</fullName>
        <ecNumber evidence="2">2.7.13.3</ecNumber>
    </recommendedName>
</protein>
<feature type="domain" description="Response regulatory" evidence="9">
    <location>
        <begin position="15"/>
        <end position="131"/>
    </location>
</feature>
<keyword evidence="7" id="KW-0175">Coiled coil</keyword>
<dbReference type="SUPFAM" id="SSF52172">
    <property type="entry name" value="CheY-like"/>
    <property type="match status" value="2"/>
</dbReference>
<evidence type="ECO:0000256" key="5">
    <source>
        <dbReference type="ARBA" id="ARBA00023012"/>
    </source>
</evidence>